<accession>A0A4P9ZD52</accession>
<dbReference type="GO" id="GO:1990528">
    <property type="term" value="C:Rvs161p-Rvs167p complex"/>
    <property type="evidence" value="ECO:0007669"/>
    <property type="project" value="TreeGrafter"/>
</dbReference>
<dbReference type="InterPro" id="IPR046982">
    <property type="entry name" value="BIN3/RVS161-like"/>
</dbReference>
<dbReference type="GO" id="GO:0043332">
    <property type="term" value="C:mating projection tip"/>
    <property type="evidence" value="ECO:0007669"/>
    <property type="project" value="TreeGrafter"/>
</dbReference>
<dbReference type="GO" id="GO:0030479">
    <property type="term" value="C:actin cortical patch"/>
    <property type="evidence" value="ECO:0007669"/>
    <property type="project" value="TreeGrafter"/>
</dbReference>
<name>A0A4P9ZD52_9ASCO</name>
<dbReference type="InterPro" id="IPR027267">
    <property type="entry name" value="AH/BAR_dom_sf"/>
</dbReference>
<dbReference type="OrthoDB" id="10255128at2759"/>
<dbReference type="GO" id="GO:0006897">
    <property type="term" value="P:endocytosis"/>
    <property type="evidence" value="ECO:0007669"/>
    <property type="project" value="InterPro"/>
</dbReference>
<dbReference type="EMBL" id="ML004450">
    <property type="protein sequence ID" value="RKP30867.1"/>
    <property type="molecule type" value="Genomic_DNA"/>
</dbReference>
<gene>
    <name evidence="1" type="ORF">METBISCDRAFT_27018</name>
</gene>
<dbReference type="PANTHER" id="PTHR47174">
    <property type="entry name" value="BRIDGING INTEGRATOR 3"/>
    <property type="match status" value="1"/>
</dbReference>
<reference evidence="2" key="1">
    <citation type="journal article" date="2018" name="Nat. Microbiol.">
        <title>Leveraging single-cell genomics to expand the fungal tree of life.</title>
        <authorList>
            <person name="Ahrendt S.R."/>
            <person name="Quandt C.A."/>
            <person name="Ciobanu D."/>
            <person name="Clum A."/>
            <person name="Salamov A."/>
            <person name="Andreopoulos B."/>
            <person name="Cheng J.F."/>
            <person name="Woyke T."/>
            <person name="Pelin A."/>
            <person name="Henrissat B."/>
            <person name="Reynolds N.K."/>
            <person name="Benny G.L."/>
            <person name="Smith M.E."/>
            <person name="James T.Y."/>
            <person name="Grigoriev I.V."/>
        </authorList>
    </citation>
    <scope>NUCLEOTIDE SEQUENCE [LARGE SCALE GENOMIC DNA]</scope>
    <source>
        <strain evidence="2">Baker2002</strain>
    </source>
</reference>
<sequence length="579" mass="66198">MENIREAALLASRTIGLSFTRFSKTYSIDDELFKLFYNNFKGAIPAFRFLASQSTQIAHKCWPRFFKSCHRTIKLLLQLLAEDALHFDDIDSFYSLFDAMQTTSESFFVHPKERQFTIPSIQLELEKYRTLFDHLEAQVVGLAQLHADQLKQRTDVIVARLKECSKAIADRNALAKRSTKLEKKARVFAEKGSALDVLKQAELAGLEALLEFTRAAYEAKNANIKLVLPEFLLLVEEFTDTVTKWTVSFHHQQIHEVQKALEYVAVFHGFGTSKKATQDYGAIIDQWESDITSTRVQLESFIQILYSRNPDRVVKEIDAKDCVLKATKLWSQVTLSVRNKHHIVKADDSKYGIFNEDMMSDPLVSFAKYQNPHTNLSETYHPSRVIEYEEIHVSAREVPEPPVLPPRNLGHEIFLPNKVALRSPVSREFDWDSPMSTLHSSHSTKSLSPLSSGSEFALHYTESDDVASQSDFSGPFADGDKFAQSTQRLLGLYNCAKNDIKECPTLPSKYEGPDFSVQPLNDSQLNSVTFDMHKLYSLFDKTLSLADQSQYELIYTAKQFRWREAGRRFVFGGRENQDH</sequence>
<protein>
    <submittedName>
        <fullName evidence="1">Uncharacterized protein</fullName>
    </submittedName>
</protein>
<dbReference type="Proteomes" id="UP000268321">
    <property type="component" value="Unassembled WGS sequence"/>
</dbReference>
<proteinExistence type="predicted"/>
<dbReference type="GO" id="GO:0008289">
    <property type="term" value="F:lipid binding"/>
    <property type="evidence" value="ECO:0007669"/>
    <property type="project" value="TreeGrafter"/>
</dbReference>
<dbReference type="GO" id="GO:0031097">
    <property type="term" value="C:medial cortex"/>
    <property type="evidence" value="ECO:0007669"/>
    <property type="project" value="TreeGrafter"/>
</dbReference>
<dbReference type="GO" id="GO:0051666">
    <property type="term" value="P:actin cortical patch localization"/>
    <property type="evidence" value="ECO:0007669"/>
    <property type="project" value="InterPro"/>
</dbReference>
<evidence type="ECO:0000313" key="1">
    <source>
        <dbReference type="EMBL" id="RKP30867.1"/>
    </source>
</evidence>
<keyword evidence="2" id="KW-1185">Reference proteome</keyword>
<dbReference type="SUPFAM" id="SSF103657">
    <property type="entry name" value="BAR/IMD domain-like"/>
    <property type="match status" value="1"/>
</dbReference>
<organism evidence="1 2">
    <name type="scientific">Metschnikowia bicuspidata</name>
    <dbReference type="NCBI Taxonomy" id="27322"/>
    <lineage>
        <taxon>Eukaryota</taxon>
        <taxon>Fungi</taxon>
        <taxon>Dikarya</taxon>
        <taxon>Ascomycota</taxon>
        <taxon>Saccharomycotina</taxon>
        <taxon>Pichiomycetes</taxon>
        <taxon>Metschnikowiaceae</taxon>
        <taxon>Metschnikowia</taxon>
    </lineage>
</organism>
<dbReference type="GO" id="GO:0097320">
    <property type="term" value="P:plasma membrane tubulation"/>
    <property type="evidence" value="ECO:0007669"/>
    <property type="project" value="TreeGrafter"/>
</dbReference>
<dbReference type="AlphaFoldDB" id="A0A4P9ZD52"/>
<evidence type="ECO:0000313" key="2">
    <source>
        <dbReference type="Proteomes" id="UP000268321"/>
    </source>
</evidence>
<dbReference type="Gene3D" id="1.20.1270.60">
    <property type="entry name" value="Arfaptin homology (AH) domain/BAR domain"/>
    <property type="match status" value="1"/>
</dbReference>
<dbReference type="PANTHER" id="PTHR47174:SF1">
    <property type="entry name" value="REDUCED VIABILITY UPON STARVATION PROTEIN 167"/>
    <property type="match status" value="1"/>
</dbReference>